<organism evidence="1 2">
    <name type="scientific">Flexivirga alba</name>
    <dbReference type="NCBI Taxonomy" id="702742"/>
    <lineage>
        <taxon>Bacteria</taxon>
        <taxon>Bacillati</taxon>
        <taxon>Actinomycetota</taxon>
        <taxon>Actinomycetes</taxon>
        <taxon>Micrococcales</taxon>
        <taxon>Dermacoccaceae</taxon>
        <taxon>Flexivirga</taxon>
    </lineage>
</organism>
<name>A0ABW2AJJ2_9MICO</name>
<comment type="caution">
    <text evidence="1">The sequence shown here is derived from an EMBL/GenBank/DDBJ whole genome shotgun (WGS) entry which is preliminary data.</text>
</comment>
<reference evidence="2" key="1">
    <citation type="journal article" date="2019" name="Int. J. Syst. Evol. Microbiol.">
        <title>The Global Catalogue of Microorganisms (GCM) 10K type strain sequencing project: providing services to taxonomists for standard genome sequencing and annotation.</title>
        <authorList>
            <consortium name="The Broad Institute Genomics Platform"/>
            <consortium name="The Broad Institute Genome Sequencing Center for Infectious Disease"/>
            <person name="Wu L."/>
            <person name="Ma J."/>
        </authorList>
    </citation>
    <scope>NUCLEOTIDE SEQUENCE [LARGE SCALE GENOMIC DNA]</scope>
    <source>
        <strain evidence="2">CCUG 58127</strain>
    </source>
</reference>
<accession>A0ABW2AJJ2</accession>
<dbReference type="Proteomes" id="UP001596298">
    <property type="component" value="Unassembled WGS sequence"/>
</dbReference>
<keyword evidence="2" id="KW-1185">Reference proteome</keyword>
<gene>
    <name evidence="1" type="ORF">ACFQDH_17910</name>
</gene>
<sequence>MADLRSLIVRLAELEDAVRTVPVVAAGDRSAAVNPDLQHVIDEERLVVAQIRALPSAAAVTEVP</sequence>
<evidence type="ECO:0000313" key="2">
    <source>
        <dbReference type="Proteomes" id="UP001596298"/>
    </source>
</evidence>
<dbReference type="EMBL" id="JBHSWH010000001">
    <property type="protein sequence ID" value="MFC6707077.1"/>
    <property type="molecule type" value="Genomic_DNA"/>
</dbReference>
<evidence type="ECO:0000313" key="1">
    <source>
        <dbReference type="EMBL" id="MFC6707077.1"/>
    </source>
</evidence>
<protein>
    <submittedName>
        <fullName evidence="1">Uncharacterized protein</fullName>
    </submittedName>
</protein>
<dbReference type="RefSeq" id="WP_382403746.1">
    <property type="nucleotide sequence ID" value="NZ_JBHSWH010000001.1"/>
</dbReference>
<proteinExistence type="predicted"/>